<evidence type="ECO:0000313" key="2">
    <source>
        <dbReference type="EMBL" id="TPF75277.1"/>
    </source>
</evidence>
<sequence>MDDESLREFFAGLGAISIRRMFGGKGIYHQGLIIALVVNDELLLKADAQTMPAFINAGSRQWSYISTKSGKTVAMPYWSVPEDAFDDAEIMTNWARIAFAASLRSGTKMKKPT</sequence>
<dbReference type="InterPro" id="IPR007076">
    <property type="entry name" value="TfoX_N"/>
</dbReference>
<proteinExistence type="predicted"/>
<dbReference type="InterPro" id="IPR047525">
    <property type="entry name" value="TfoX-like"/>
</dbReference>
<name>A0A502BN76_9HYPH</name>
<dbReference type="SUPFAM" id="SSF159894">
    <property type="entry name" value="YgaC/TfoX-N like"/>
    <property type="match status" value="1"/>
</dbReference>
<evidence type="ECO:0000259" key="1">
    <source>
        <dbReference type="Pfam" id="PF04993"/>
    </source>
</evidence>
<accession>A0A502BN76</accession>
<protein>
    <submittedName>
        <fullName evidence="2">TfoX/Sxy family protein</fullName>
    </submittedName>
</protein>
<organism evidence="2 3">
    <name type="scientific">Brucella gallinifaecis</name>
    <dbReference type="NCBI Taxonomy" id="215590"/>
    <lineage>
        <taxon>Bacteria</taxon>
        <taxon>Pseudomonadati</taxon>
        <taxon>Pseudomonadota</taxon>
        <taxon>Alphaproteobacteria</taxon>
        <taxon>Hyphomicrobiales</taxon>
        <taxon>Brucellaceae</taxon>
        <taxon>Brucella/Ochrobactrum group</taxon>
        <taxon>Brucella</taxon>
    </lineage>
</organism>
<feature type="domain" description="TfoX N-terminal" evidence="1">
    <location>
        <begin position="8"/>
        <end position="101"/>
    </location>
</feature>
<dbReference type="RefSeq" id="WP_140905252.1">
    <property type="nucleotide sequence ID" value="NZ_JBHTMD010000007.1"/>
</dbReference>
<dbReference type="Pfam" id="PF04993">
    <property type="entry name" value="TfoX_N"/>
    <property type="match status" value="1"/>
</dbReference>
<keyword evidence="3" id="KW-1185">Reference proteome</keyword>
<dbReference type="AlphaFoldDB" id="A0A502BN76"/>
<gene>
    <name evidence="2" type="ORF">FHY56_11060</name>
</gene>
<dbReference type="Gene3D" id="3.30.1460.30">
    <property type="entry name" value="YgaC/TfoX-N like chaperone"/>
    <property type="match status" value="1"/>
</dbReference>
<dbReference type="OrthoDB" id="1524907at2"/>
<dbReference type="Proteomes" id="UP000315388">
    <property type="component" value="Unassembled WGS sequence"/>
</dbReference>
<dbReference type="PANTHER" id="PTHR36121">
    <property type="entry name" value="PROTEIN SXY"/>
    <property type="match status" value="1"/>
</dbReference>
<dbReference type="PANTHER" id="PTHR36121:SF1">
    <property type="entry name" value="PROTEIN SXY"/>
    <property type="match status" value="1"/>
</dbReference>
<dbReference type="EMBL" id="VEWJ01000006">
    <property type="protein sequence ID" value="TPF75277.1"/>
    <property type="molecule type" value="Genomic_DNA"/>
</dbReference>
<evidence type="ECO:0000313" key="3">
    <source>
        <dbReference type="Proteomes" id="UP000315388"/>
    </source>
</evidence>
<comment type="caution">
    <text evidence="2">The sequence shown here is derived from an EMBL/GenBank/DDBJ whole genome shotgun (WGS) entry which is preliminary data.</text>
</comment>
<reference evidence="2 3" key="1">
    <citation type="journal article" date="2003" name="Int. J. Syst. Evol. Microbiol.">
        <title>Towards a standardized format for the description of a novel species (of an established genus): Ochrobactrum gallinifaecis sp. nov.</title>
        <authorList>
            <person name="Kampfer P."/>
            <person name="Buczolits S."/>
            <person name="Albrecht A."/>
            <person name="Busse H.J."/>
            <person name="Stackebrandt E."/>
        </authorList>
    </citation>
    <scope>NUCLEOTIDE SEQUENCE [LARGE SCALE GENOMIC DNA]</scope>
    <source>
        <strain evidence="2 3">ISO 196</strain>
    </source>
</reference>